<dbReference type="GO" id="GO:0004519">
    <property type="term" value="F:endonuclease activity"/>
    <property type="evidence" value="ECO:0007669"/>
    <property type="project" value="UniProtKB-KW"/>
</dbReference>
<dbReference type="Proteomes" id="UP001431656">
    <property type="component" value="Chromosome"/>
</dbReference>
<evidence type="ECO:0000313" key="3">
    <source>
        <dbReference type="Proteomes" id="UP001431656"/>
    </source>
</evidence>
<protein>
    <submittedName>
        <fullName evidence="2">HNH endonuclease</fullName>
    </submittedName>
</protein>
<evidence type="ECO:0000313" key="2">
    <source>
        <dbReference type="EMBL" id="BEH01639.1"/>
    </source>
</evidence>
<keyword evidence="3" id="KW-1185">Reference proteome</keyword>
<organism evidence="2 3">
    <name type="scientific">Brooklawnia propionicigenes</name>
    <dbReference type="NCBI Taxonomy" id="3041175"/>
    <lineage>
        <taxon>Bacteria</taxon>
        <taxon>Bacillati</taxon>
        <taxon>Actinomycetota</taxon>
        <taxon>Actinomycetes</taxon>
        <taxon>Propionibacteriales</taxon>
        <taxon>Propionibacteriaceae</taxon>
        <taxon>Brooklawnia</taxon>
    </lineage>
</organism>
<keyword evidence="2" id="KW-0540">Nuclease</keyword>
<keyword evidence="2" id="KW-0255">Endonuclease</keyword>
<dbReference type="EMBL" id="AP028056">
    <property type="protein sequence ID" value="BEH01639.1"/>
    <property type="molecule type" value="Genomic_DNA"/>
</dbReference>
<feature type="domain" description="HNH nuclease" evidence="1">
    <location>
        <begin position="194"/>
        <end position="242"/>
    </location>
</feature>
<dbReference type="RefSeq" id="WP_286267981.1">
    <property type="nucleotide sequence ID" value="NZ_AP028056.1"/>
</dbReference>
<accession>A0AAN0KD47</accession>
<dbReference type="KEGG" id="broo:brsh051_09200"/>
<sequence length="302" mass="34033">MDINVERSARAAAMSWLDTKKVDGAVSFSRDDRFQYQGQSIRFMSPQAGIWKPAEWTGALSISTAFTRPTSARPYDDAEIGADGFGRYKWRGTDPNHPDNRALRLAMEYHLPLIWFIGFTQGRYAPVYPIYLVGEEPTLHQFIVAADAIHQFAAVDLEFPNAEIELAYAARETKQRLHQAPFRAAVLDAYTCKCAVCRFGHASLLDAAHIITDADGGSPNVRNGLSLCKMHHAAYDVDIIGITPDLIVEVNHEILNEIDGPMLRHGIQEFHRKPLVVLPHRRSQQPDREALDLRYQHFLARA</sequence>
<dbReference type="InterPro" id="IPR003615">
    <property type="entry name" value="HNH_nuc"/>
</dbReference>
<keyword evidence="2" id="KW-0378">Hydrolase</keyword>
<dbReference type="AlphaFoldDB" id="A0AAN0KD47"/>
<proteinExistence type="predicted"/>
<name>A0AAN0KD47_9ACTN</name>
<gene>
    <name evidence="2" type="ORF">brsh051_09200</name>
</gene>
<evidence type="ECO:0000259" key="1">
    <source>
        <dbReference type="Pfam" id="PF13391"/>
    </source>
</evidence>
<dbReference type="Pfam" id="PF13391">
    <property type="entry name" value="HNH_2"/>
    <property type="match status" value="1"/>
</dbReference>
<reference evidence="2" key="1">
    <citation type="journal article" date="2024" name="Int. J. Syst. Evol. Microbiol.">
        <title>Brooklawnia propionicigenes sp. nov., a facultatively anaerobic, propionate-producing bacterium isolated from a methanogenic reactor treating waste from cattle farms.</title>
        <authorList>
            <person name="Akita Y."/>
            <person name="Ueki A."/>
            <person name="Tonouchi A."/>
            <person name="Sugawara Y."/>
            <person name="Honma S."/>
            <person name="Kaku N."/>
            <person name="Ueki K."/>
        </authorList>
    </citation>
    <scope>NUCLEOTIDE SEQUENCE</scope>
    <source>
        <strain evidence="2">SH051</strain>
    </source>
</reference>